<dbReference type="EMBL" id="FOOH01000015">
    <property type="protein sequence ID" value="SFF93271.1"/>
    <property type="molecule type" value="Genomic_DNA"/>
</dbReference>
<keyword evidence="1" id="KW-1133">Transmembrane helix</keyword>
<proteinExistence type="predicted"/>
<feature type="transmembrane region" description="Helical" evidence="1">
    <location>
        <begin position="66"/>
        <end position="84"/>
    </location>
</feature>
<sequence length="479" mass="55552">MRFQSKIVLDFLKNHKFSFLLILTGIAFYWSFAYDLNRTDFTKLISLYTGLFFISFKLLQLEKNNFWLLAGIAVLFRLVFIVATPNLSQDFYRFIWDGKLILDGINPYLSVPNDLKEISTSLEFTQQKLIQGMGSLSAGNYTSYPPVNQLLFAISAFLGGKSILGSVITMRFFLILADLGTLYFGRKLLLKLKLPTHKVFWFILNPFIIIELTGNLHFEGAMLFFLTWSIYLLHQKKWIWSAVLLGISVSVKLLPLLFLPLLWNYFLKKRNFKNLPDNALIRNKIRQVRELNSQQLLIYYLIAGTTILISFLPFLSSKFISNFSASIALWFQKFEFNAGIYYIIRWIGFQLKGYNIIGTAGKILPLIVILILAGLAFFRRNNSTQKLIGTMLLGVSVYFFLSTTVHPWYIATPLLLSVFTKFRFALVWSFLVMLSYSAYTINGFQENYWLIAVEYILVIGIFLIEIFKPKLLTRLPYYK</sequence>
<evidence type="ECO:0000256" key="1">
    <source>
        <dbReference type="SAM" id="Phobius"/>
    </source>
</evidence>
<feature type="transmembrane region" description="Helical" evidence="1">
    <location>
        <begin position="150"/>
        <end position="179"/>
    </location>
</feature>
<feature type="transmembrane region" description="Helical" evidence="1">
    <location>
        <begin position="356"/>
        <end position="378"/>
    </location>
</feature>
<evidence type="ECO:0000313" key="2">
    <source>
        <dbReference type="EMBL" id="SFF93271.1"/>
    </source>
</evidence>
<reference evidence="3" key="1">
    <citation type="submission" date="2016-10" db="EMBL/GenBank/DDBJ databases">
        <authorList>
            <person name="Varghese N."/>
            <person name="Submissions S."/>
        </authorList>
    </citation>
    <scope>NUCLEOTIDE SEQUENCE [LARGE SCALE GENOMIC DNA]</scope>
    <source>
        <strain evidence="3">DSM 23515</strain>
    </source>
</reference>
<feature type="transmembrane region" description="Helical" evidence="1">
    <location>
        <begin position="296"/>
        <end position="315"/>
    </location>
</feature>
<protein>
    <recommendedName>
        <fullName evidence="4">Mannosyltransferase</fullName>
    </recommendedName>
</protein>
<feature type="transmembrane region" description="Helical" evidence="1">
    <location>
        <begin position="447"/>
        <end position="467"/>
    </location>
</feature>
<organism evidence="2 3">
    <name type="scientific">Salegentibacter agarivorans</name>
    <dbReference type="NCBI Taxonomy" id="345907"/>
    <lineage>
        <taxon>Bacteria</taxon>
        <taxon>Pseudomonadati</taxon>
        <taxon>Bacteroidota</taxon>
        <taxon>Flavobacteriia</taxon>
        <taxon>Flavobacteriales</taxon>
        <taxon>Flavobacteriaceae</taxon>
        <taxon>Salegentibacter</taxon>
    </lineage>
</organism>
<name>A0A1I2MVW5_9FLAO</name>
<feature type="transmembrane region" description="Helical" evidence="1">
    <location>
        <begin position="199"/>
        <end position="218"/>
    </location>
</feature>
<feature type="transmembrane region" description="Helical" evidence="1">
    <location>
        <begin position="390"/>
        <end position="410"/>
    </location>
</feature>
<evidence type="ECO:0000313" key="3">
    <source>
        <dbReference type="Proteomes" id="UP000199116"/>
    </source>
</evidence>
<keyword evidence="3" id="KW-1185">Reference proteome</keyword>
<accession>A0A1I2MVW5</accession>
<feature type="transmembrane region" description="Helical" evidence="1">
    <location>
        <begin position="43"/>
        <end position="59"/>
    </location>
</feature>
<dbReference type="Pfam" id="PF26314">
    <property type="entry name" value="MptA_B_family"/>
    <property type="match status" value="1"/>
</dbReference>
<dbReference type="Proteomes" id="UP000199116">
    <property type="component" value="Unassembled WGS sequence"/>
</dbReference>
<gene>
    <name evidence="2" type="ORF">SAMN04488033_11526</name>
</gene>
<keyword evidence="1" id="KW-0812">Transmembrane</keyword>
<feature type="transmembrane region" description="Helical" evidence="1">
    <location>
        <begin position="422"/>
        <end position="441"/>
    </location>
</feature>
<keyword evidence="1" id="KW-0472">Membrane</keyword>
<feature type="transmembrane region" description="Helical" evidence="1">
    <location>
        <begin position="238"/>
        <end position="263"/>
    </location>
</feature>
<dbReference type="AlphaFoldDB" id="A0A1I2MVW5"/>
<evidence type="ECO:0008006" key="4">
    <source>
        <dbReference type="Google" id="ProtNLM"/>
    </source>
</evidence>